<gene>
    <name evidence="2" type="ORF">SAMN04488122_6197</name>
</gene>
<proteinExistence type="predicted"/>
<keyword evidence="3" id="KW-1185">Reference proteome</keyword>
<dbReference type="AlphaFoldDB" id="A0A1I0SCF1"/>
<dbReference type="RefSeq" id="WP_089902540.1">
    <property type="nucleotide sequence ID" value="NZ_FOJG01000002.1"/>
</dbReference>
<evidence type="ECO:0000313" key="2">
    <source>
        <dbReference type="EMBL" id="SEW54802.1"/>
    </source>
</evidence>
<feature type="signal peptide" evidence="1">
    <location>
        <begin position="1"/>
        <end position="22"/>
    </location>
</feature>
<protein>
    <submittedName>
        <fullName evidence="2">Uncharacterized protein</fullName>
    </submittedName>
</protein>
<dbReference type="InterPro" id="IPR046525">
    <property type="entry name" value="DUF6702"/>
</dbReference>
<evidence type="ECO:0000256" key="1">
    <source>
        <dbReference type="SAM" id="SignalP"/>
    </source>
</evidence>
<keyword evidence="1" id="KW-0732">Signal</keyword>
<name>A0A1I0SCF1_9BACT</name>
<dbReference type="STRING" id="29529.SAMN04488122_6197"/>
<sequence length="162" mass="18527">MGLLLCKWWMTLWLTAFHPFYASVTEISHDAGKKELQVSCRIFADDLENTLKAQYKTSFDITRPANRKQVEGYIAAYLSQHLAVTLDGKNVPLHFIGYKIEEDAVWSFLEAENVPVPKKVQVKNDVLYERHPTQTNMIHVLVGGERKSTKLDNPKDMAVMGF</sequence>
<dbReference type="OrthoDB" id="5735516at2"/>
<organism evidence="2 3">
    <name type="scientific">Chitinophaga arvensicola</name>
    <dbReference type="NCBI Taxonomy" id="29529"/>
    <lineage>
        <taxon>Bacteria</taxon>
        <taxon>Pseudomonadati</taxon>
        <taxon>Bacteroidota</taxon>
        <taxon>Chitinophagia</taxon>
        <taxon>Chitinophagales</taxon>
        <taxon>Chitinophagaceae</taxon>
        <taxon>Chitinophaga</taxon>
    </lineage>
</organism>
<feature type="chain" id="PRO_5011537598" evidence="1">
    <location>
        <begin position="23"/>
        <end position="162"/>
    </location>
</feature>
<dbReference type="EMBL" id="FOJG01000002">
    <property type="protein sequence ID" value="SEW54802.1"/>
    <property type="molecule type" value="Genomic_DNA"/>
</dbReference>
<dbReference type="Proteomes" id="UP000199310">
    <property type="component" value="Unassembled WGS sequence"/>
</dbReference>
<dbReference type="Pfam" id="PF20420">
    <property type="entry name" value="DUF6702"/>
    <property type="match status" value="1"/>
</dbReference>
<evidence type="ECO:0000313" key="3">
    <source>
        <dbReference type="Proteomes" id="UP000199310"/>
    </source>
</evidence>
<reference evidence="3" key="1">
    <citation type="submission" date="2016-10" db="EMBL/GenBank/DDBJ databases">
        <authorList>
            <person name="Varghese N."/>
            <person name="Submissions S."/>
        </authorList>
    </citation>
    <scope>NUCLEOTIDE SEQUENCE [LARGE SCALE GENOMIC DNA]</scope>
    <source>
        <strain evidence="3">DSM 3695</strain>
    </source>
</reference>
<accession>A0A1I0SCF1</accession>